<keyword evidence="8 10" id="KW-1133">Transmembrane helix</keyword>
<feature type="transmembrane region" description="Helical" evidence="10">
    <location>
        <begin position="901"/>
        <end position="927"/>
    </location>
</feature>
<dbReference type="OrthoDB" id="607498at2759"/>
<dbReference type="Proteomes" id="UP000515121">
    <property type="component" value="Unplaced"/>
</dbReference>
<keyword evidence="13" id="KW-1185">Reference proteome</keyword>
<feature type="transmembrane region" description="Helical" evidence="10">
    <location>
        <begin position="981"/>
        <end position="999"/>
    </location>
</feature>
<dbReference type="Pfam" id="PF25333">
    <property type="entry name" value="DUF2921_N"/>
    <property type="match status" value="3"/>
</dbReference>
<dbReference type="RefSeq" id="XP_022717737.1">
    <property type="nucleotide sequence ID" value="XM_022862002.1"/>
</dbReference>
<comment type="catalytic activity">
    <reaction evidence="1">
        <text>S-ubiquitinyl-[E2 ubiquitin-conjugating enzyme]-L-cysteine + [acceptor protein]-L-lysine = [E2 ubiquitin-conjugating enzyme]-L-cysteine + N(6)-ubiquitinyl-[acceptor protein]-L-lysine.</text>
        <dbReference type="EC" id="2.3.2.27"/>
    </reaction>
</comment>
<feature type="domain" description="SWEET-like" evidence="11">
    <location>
        <begin position="738"/>
        <end position="1013"/>
    </location>
</feature>
<keyword evidence="5" id="KW-0808">Transferase</keyword>
<keyword evidence="7" id="KW-0833">Ubl conjugation pathway</keyword>
<feature type="domain" description="DUF2921" evidence="12">
    <location>
        <begin position="540"/>
        <end position="724"/>
    </location>
</feature>
<dbReference type="PANTHER" id="PTHR33389:SF34">
    <property type="entry name" value="DUF2921 FAMILY PROTEIN"/>
    <property type="match status" value="1"/>
</dbReference>
<feature type="transmembrane region" description="Helical" evidence="10">
    <location>
        <begin position="119"/>
        <end position="137"/>
    </location>
</feature>
<proteinExistence type="predicted"/>
<dbReference type="GeneID" id="111276226"/>
<evidence type="ECO:0000256" key="6">
    <source>
        <dbReference type="ARBA" id="ARBA00022692"/>
    </source>
</evidence>
<dbReference type="InterPro" id="IPR021319">
    <property type="entry name" value="DUF2921"/>
</dbReference>
<keyword evidence="6 10" id="KW-0812">Transmembrane</keyword>
<feature type="transmembrane region" description="Helical" evidence="10">
    <location>
        <begin position="863"/>
        <end position="881"/>
    </location>
</feature>
<feature type="domain" description="DUF2921" evidence="12">
    <location>
        <begin position="372"/>
        <end position="513"/>
    </location>
</feature>
<feature type="domain" description="DUF2921" evidence="12">
    <location>
        <begin position="146"/>
        <end position="318"/>
    </location>
</feature>
<dbReference type="KEGG" id="dzi:111276226"/>
<feature type="transmembrane region" description="Helical" evidence="10">
    <location>
        <begin position="773"/>
        <end position="796"/>
    </location>
</feature>
<keyword evidence="9 10" id="KW-0472">Membrane</keyword>
<dbReference type="GO" id="GO:0012505">
    <property type="term" value="C:endomembrane system"/>
    <property type="evidence" value="ECO:0007669"/>
    <property type="project" value="UniProtKB-SubCell"/>
</dbReference>
<evidence type="ECO:0000259" key="12">
    <source>
        <dbReference type="Pfam" id="PF25333"/>
    </source>
</evidence>
<evidence type="ECO:0000256" key="9">
    <source>
        <dbReference type="ARBA" id="ARBA00023136"/>
    </source>
</evidence>
<dbReference type="Pfam" id="PF11145">
    <property type="entry name" value="DUF2921"/>
    <property type="match status" value="1"/>
</dbReference>
<evidence type="ECO:0000313" key="14">
    <source>
        <dbReference type="RefSeq" id="XP_022717737.1"/>
    </source>
</evidence>
<evidence type="ECO:0000256" key="3">
    <source>
        <dbReference type="ARBA" id="ARBA00004906"/>
    </source>
</evidence>
<accession>A0A6P5WPT1</accession>
<protein>
    <recommendedName>
        <fullName evidence="4">RING-type E3 ubiquitin transferase</fullName>
        <ecNumber evidence="4">2.3.2.27</ecNumber>
    </recommendedName>
</protein>
<name>A0A6P5WPT1_DURZI</name>
<reference evidence="14" key="1">
    <citation type="submission" date="2025-08" db="UniProtKB">
        <authorList>
            <consortium name="RefSeq"/>
        </authorList>
    </citation>
    <scope>IDENTIFICATION</scope>
    <source>
        <tissue evidence="14">Fruit stalk</tissue>
    </source>
</reference>
<evidence type="ECO:0000256" key="7">
    <source>
        <dbReference type="ARBA" id="ARBA00022786"/>
    </source>
</evidence>
<dbReference type="InterPro" id="IPR057425">
    <property type="entry name" value="DUF2921_N"/>
</dbReference>
<evidence type="ECO:0000313" key="13">
    <source>
        <dbReference type="Proteomes" id="UP000515121"/>
    </source>
</evidence>
<dbReference type="PANTHER" id="PTHR33389">
    <property type="entry name" value="FAMILY PROTEIN, PUTATIVE (DUF2921)-RELATED"/>
    <property type="match status" value="1"/>
</dbReference>
<sequence length="1036" mass="117461">MISITSQNHFHLKTIYQIQLTKIEKGSHIHPKACLDRTKMNIIFLLFIFQVKVAIFSKALKLGNFLVWSSGPGERYRAIYVHLTAEFAISYTSQYCCLKKFKPIVMDSSIFSASSKLPFFHAFFLFFISFFFYLNMISGTETQFSYRHHCDSVVHESKPAEEEFNIIPFADRYYSGGDKFLNPSSNQYYPPVSKVLVFETHHVYTTDVEDVFKVKGNLIFQSSYYYERSFSHGWSFYSHSSDSGALDFDFQGFWSRTTGKLCMVGSSYTYSKEGKLLHLAAVLKLNNLKNSSTINTLVTGTMDSLYPADEPNYFDQISLLMFPQVNYNYTMVSKQFSQGCPGATDVPEDLSLSLSLTTTICDIILAGGNAFELEYASGCDSSKSCGPFGNGIGYLPQVMSLRMIQCSDQDMKLKLRFLIEFPNSSYRGYYSSFNFSTSLVGEGSWDAKKNQLCIVACRIYDASSSLEKSHVGDCTTRLSLRFPAVLSIRNTSTVVGEIWSEKHRNESGFFDRIVIRKTDHSSGGIQLQGLKYEYMKTNKVSKLCPKKKTTRNSGEQYPDGYSGDMGFSMSIIKGSKGGIGWGSSNPLAVGDQPYQRFPFLRPSSSSRPKNDNGSLLNISYTMSITLSSFKLDTGLNPFNQSLNGYLEIQISAEGVYDAETGNLCMVGCRDLRAENKASLKHSVDCDILVNIHFPPLNSDRKGSKIGGSIKSMRQNTDHFHFGPLPFTGRAYYGRWAMESIWRMDVEIIMSVISNTLAIVFIVLQIIHGRKHPGVCPFISFLMLVILALGHLIPLVLNLEAMFDQDSERSVWFRGGTWLEMNEVIIRVVTMVAFLLHIRLLMFSWTARCSNEKKKALWIAEKRGLYVCFPVYISGGLIAFFLKWRKNLVDTGRYSPYDREQIFLVGSRAYAGLILDAFLFPQILFNIFQNSREQALSRFFYIGITLVRLVPHGYDLYRAHNYVDVDDSYIYADPSADYYSTAWDFIIPVLGLFFAAIIYLQQRFGGRCVLPKRFQESVAYEELPVASEEEFPLKSST</sequence>
<evidence type="ECO:0000256" key="10">
    <source>
        <dbReference type="SAM" id="Phobius"/>
    </source>
</evidence>
<evidence type="ECO:0000256" key="1">
    <source>
        <dbReference type="ARBA" id="ARBA00000900"/>
    </source>
</evidence>
<evidence type="ECO:0000259" key="11">
    <source>
        <dbReference type="Pfam" id="PF11145"/>
    </source>
</evidence>
<organism evidence="13 14">
    <name type="scientific">Durio zibethinus</name>
    <name type="common">Durian</name>
    <dbReference type="NCBI Taxonomy" id="66656"/>
    <lineage>
        <taxon>Eukaryota</taxon>
        <taxon>Viridiplantae</taxon>
        <taxon>Streptophyta</taxon>
        <taxon>Embryophyta</taxon>
        <taxon>Tracheophyta</taxon>
        <taxon>Spermatophyta</taxon>
        <taxon>Magnoliopsida</taxon>
        <taxon>eudicotyledons</taxon>
        <taxon>Gunneridae</taxon>
        <taxon>Pentapetalae</taxon>
        <taxon>rosids</taxon>
        <taxon>malvids</taxon>
        <taxon>Malvales</taxon>
        <taxon>Malvaceae</taxon>
        <taxon>Helicteroideae</taxon>
        <taxon>Durio</taxon>
    </lineage>
</organism>
<evidence type="ECO:0000256" key="8">
    <source>
        <dbReference type="ARBA" id="ARBA00022989"/>
    </source>
</evidence>
<evidence type="ECO:0000256" key="5">
    <source>
        <dbReference type="ARBA" id="ARBA00022679"/>
    </source>
</evidence>
<feature type="transmembrane region" description="Helical" evidence="10">
    <location>
        <begin position="79"/>
        <end position="98"/>
    </location>
</feature>
<feature type="transmembrane region" description="Helical" evidence="10">
    <location>
        <begin position="42"/>
        <end position="59"/>
    </location>
</feature>
<dbReference type="AlphaFoldDB" id="A0A6P5WPT1"/>
<evidence type="ECO:0000256" key="2">
    <source>
        <dbReference type="ARBA" id="ARBA00004127"/>
    </source>
</evidence>
<dbReference type="GO" id="GO:0061630">
    <property type="term" value="F:ubiquitin protein ligase activity"/>
    <property type="evidence" value="ECO:0007669"/>
    <property type="project" value="UniProtKB-EC"/>
</dbReference>
<feature type="transmembrane region" description="Helical" evidence="10">
    <location>
        <begin position="823"/>
        <end position="842"/>
    </location>
</feature>
<gene>
    <name evidence="14" type="primary">LOC111276226</name>
</gene>
<comment type="pathway">
    <text evidence="3">Protein modification; protein ubiquitination.</text>
</comment>
<comment type="subcellular location">
    <subcellularLocation>
        <location evidence="2">Endomembrane system</location>
        <topology evidence="2">Multi-pass membrane protein</topology>
    </subcellularLocation>
</comment>
<feature type="transmembrane region" description="Helical" evidence="10">
    <location>
        <begin position="934"/>
        <end position="953"/>
    </location>
</feature>
<dbReference type="EC" id="2.3.2.27" evidence="4"/>
<evidence type="ECO:0000256" key="4">
    <source>
        <dbReference type="ARBA" id="ARBA00012483"/>
    </source>
</evidence>
<feature type="transmembrane region" description="Helical" evidence="10">
    <location>
        <begin position="747"/>
        <end position="766"/>
    </location>
</feature>